<dbReference type="SUPFAM" id="SSF160214">
    <property type="entry name" value="FlaG-like"/>
    <property type="match status" value="1"/>
</dbReference>
<dbReference type="InterPro" id="IPR035924">
    <property type="entry name" value="FlaG-like_sf"/>
</dbReference>
<dbReference type="Proteomes" id="UP001626549">
    <property type="component" value="Chromosome"/>
</dbReference>
<reference evidence="2 3" key="1">
    <citation type="submission" date="2023-10" db="EMBL/GenBank/DDBJ databases">
        <title>Two novel species belonging to the OM43/NOR5 clade.</title>
        <authorList>
            <person name="Park M."/>
        </authorList>
    </citation>
    <scope>NUCLEOTIDE SEQUENCE [LARGE SCALE GENOMIC DNA]</scope>
    <source>
        <strain evidence="2 3">IMCC45268</strain>
    </source>
</reference>
<evidence type="ECO:0000256" key="1">
    <source>
        <dbReference type="SAM" id="MobiDB-lite"/>
    </source>
</evidence>
<dbReference type="Gene3D" id="3.30.160.170">
    <property type="entry name" value="FlaG-like"/>
    <property type="match status" value="1"/>
</dbReference>
<organism evidence="2 3">
    <name type="scientific">Congregibacter brevis</name>
    <dbReference type="NCBI Taxonomy" id="3081201"/>
    <lineage>
        <taxon>Bacteria</taxon>
        <taxon>Pseudomonadati</taxon>
        <taxon>Pseudomonadota</taxon>
        <taxon>Gammaproteobacteria</taxon>
        <taxon>Cellvibrionales</taxon>
        <taxon>Halieaceae</taxon>
        <taxon>Congregibacter</taxon>
    </lineage>
</organism>
<dbReference type="PANTHER" id="PTHR37166:SF1">
    <property type="entry name" value="PROTEIN FLAG"/>
    <property type="match status" value="1"/>
</dbReference>
<evidence type="ECO:0000313" key="2">
    <source>
        <dbReference type="EMBL" id="WOJ96649.1"/>
    </source>
</evidence>
<feature type="region of interest" description="Disordered" evidence="1">
    <location>
        <begin position="1"/>
        <end position="56"/>
    </location>
</feature>
<feature type="compositionally biased region" description="Low complexity" evidence="1">
    <location>
        <begin position="35"/>
        <end position="46"/>
    </location>
</feature>
<keyword evidence="2" id="KW-0282">Flagellum</keyword>
<dbReference type="RefSeq" id="WP_407327325.1">
    <property type="nucleotide sequence ID" value="NZ_CP136865.1"/>
</dbReference>
<proteinExistence type="predicted"/>
<feature type="compositionally biased region" description="Polar residues" evidence="1">
    <location>
        <begin position="1"/>
        <end position="33"/>
    </location>
</feature>
<gene>
    <name evidence="2" type="ORF">R0137_15570</name>
</gene>
<name>A0ABZ0IDK5_9GAMM</name>
<accession>A0ABZ0IDK5</accession>
<dbReference type="PANTHER" id="PTHR37166">
    <property type="entry name" value="PROTEIN FLAG"/>
    <property type="match status" value="1"/>
</dbReference>
<dbReference type="Pfam" id="PF03646">
    <property type="entry name" value="FlaG"/>
    <property type="match status" value="1"/>
</dbReference>
<keyword evidence="2" id="KW-0969">Cilium</keyword>
<sequence>MTNPVNSTSPANTQTTATQVARQESQESVNVGRQSAAASGSSAPAPVVQEAPRQSAQALSEATRDISEYIQSVSRSLNISVDGDLGTTVIQVVDAETDELVRQIPAEEILQIARFLSDQQASAEASDSIRGLLIDQNG</sequence>
<dbReference type="InterPro" id="IPR005186">
    <property type="entry name" value="FlaG"/>
</dbReference>
<keyword evidence="2" id="KW-0966">Cell projection</keyword>
<dbReference type="EMBL" id="CP136865">
    <property type="protein sequence ID" value="WOJ96649.1"/>
    <property type="molecule type" value="Genomic_DNA"/>
</dbReference>
<protein>
    <submittedName>
        <fullName evidence="2">Flagellar protein FlaG</fullName>
    </submittedName>
</protein>
<keyword evidence="3" id="KW-1185">Reference proteome</keyword>
<evidence type="ECO:0000313" key="3">
    <source>
        <dbReference type="Proteomes" id="UP001626549"/>
    </source>
</evidence>